<sequence length="412" mass="46146">MSAPAEPTLPDDILEEIFLRLDALADLARAAASCATFRRLITARAFLRRIYALHHRRRPLLGLLLKSEGTSPCEFVPAEPPHPSAPAARGVAQQADLAFSFLPAVPGGWLLRNVRGGLALLSTGDSPTPRGDFPDLVVCDPLHRRFVQIPPIPDDLAAAPIRSRCVLSFDYLLLREEDDSEDDSSSFRVVCRAIVAEGDAILFVFFSSAGTAGDGIWRSATLENCCRNSTKLFMSQCTDNRYVSWQFPLSCRLLMLDIHEMEFFYIFFFRRGPSSTAIGEVVEGRFRLFDLYDDKVEIFSYPIRASVYEQSGDDKRANLCEQCRHDKTIQLLPGYNWKFSKPAEYEVCLLLQAHLGDDASQFMPGTELQYFTLDLKTCLLEKLCSIKSDGTARSPQLELYTSFPMPLSLSSI</sequence>
<dbReference type="PANTHER" id="PTHR31264:SF7">
    <property type="entry name" value="F-BOX DOMAIN CONTAINING PROTEIN, EXPRESSED"/>
    <property type="match status" value="1"/>
</dbReference>
<dbReference type="Gene3D" id="1.20.1280.50">
    <property type="match status" value="1"/>
</dbReference>
<dbReference type="EnsemblPlants" id="LPERR10G01280.1">
    <property type="protein sequence ID" value="LPERR10G01280.1"/>
    <property type="gene ID" value="LPERR10G01280"/>
</dbReference>
<dbReference type="Gramene" id="LPERR10G01280.1">
    <property type="protein sequence ID" value="LPERR10G01280.1"/>
    <property type="gene ID" value="LPERR10G01280"/>
</dbReference>
<dbReference type="AlphaFoldDB" id="A0A0D9XHL5"/>
<organism evidence="2 3">
    <name type="scientific">Leersia perrieri</name>
    <dbReference type="NCBI Taxonomy" id="77586"/>
    <lineage>
        <taxon>Eukaryota</taxon>
        <taxon>Viridiplantae</taxon>
        <taxon>Streptophyta</taxon>
        <taxon>Embryophyta</taxon>
        <taxon>Tracheophyta</taxon>
        <taxon>Spermatophyta</taxon>
        <taxon>Magnoliopsida</taxon>
        <taxon>Liliopsida</taxon>
        <taxon>Poales</taxon>
        <taxon>Poaceae</taxon>
        <taxon>BOP clade</taxon>
        <taxon>Oryzoideae</taxon>
        <taxon>Oryzeae</taxon>
        <taxon>Oryzinae</taxon>
        <taxon>Leersia</taxon>
    </lineage>
</organism>
<dbReference type="HOGENOM" id="CLU_030310_0_1_1"/>
<dbReference type="eggNOG" id="ENOG502R3XV">
    <property type="taxonomic scope" value="Eukaryota"/>
</dbReference>
<dbReference type="Pfam" id="PF12937">
    <property type="entry name" value="F-box-like"/>
    <property type="match status" value="1"/>
</dbReference>
<reference evidence="2 3" key="1">
    <citation type="submission" date="2012-08" db="EMBL/GenBank/DDBJ databases">
        <title>Oryza genome evolution.</title>
        <authorList>
            <person name="Wing R.A."/>
        </authorList>
    </citation>
    <scope>NUCLEOTIDE SEQUENCE</scope>
</reference>
<name>A0A0D9XHL5_9ORYZ</name>
<dbReference type="STRING" id="77586.A0A0D9XHL5"/>
<evidence type="ECO:0000259" key="1">
    <source>
        <dbReference type="Pfam" id="PF12937"/>
    </source>
</evidence>
<dbReference type="PANTHER" id="PTHR31264">
    <property type="entry name" value="OS07G0554500 PROTEIN-RELATED"/>
    <property type="match status" value="1"/>
</dbReference>
<reference evidence="2" key="3">
    <citation type="submission" date="2015-04" db="UniProtKB">
        <authorList>
            <consortium name="EnsemblPlants"/>
        </authorList>
    </citation>
    <scope>IDENTIFICATION</scope>
</reference>
<dbReference type="InterPro" id="IPR001810">
    <property type="entry name" value="F-box_dom"/>
</dbReference>
<keyword evidence="3" id="KW-1185">Reference proteome</keyword>
<evidence type="ECO:0000313" key="2">
    <source>
        <dbReference type="EnsemblPlants" id="LPERR10G01280.1"/>
    </source>
</evidence>
<accession>A0A0D9XHL5</accession>
<evidence type="ECO:0000313" key="3">
    <source>
        <dbReference type="Proteomes" id="UP000032180"/>
    </source>
</evidence>
<dbReference type="Proteomes" id="UP000032180">
    <property type="component" value="Chromosome 10"/>
</dbReference>
<dbReference type="InterPro" id="IPR036047">
    <property type="entry name" value="F-box-like_dom_sf"/>
</dbReference>
<dbReference type="SUPFAM" id="SSF81383">
    <property type="entry name" value="F-box domain"/>
    <property type="match status" value="1"/>
</dbReference>
<reference evidence="3" key="2">
    <citation type="submission" date="2013-12" db="EMBL/GenBank/DDBJ databases">
        <authorList>
            <person name="Yu Y."/>
            <person name="Lee S."/>
            <person name="de Baynast K."/>
            <person name="Wissotski M."/>
            <person name="Liu L."/>
            <person name="Talag J."/>
            <person name="Goicoechea J."/>
            <person name="Angelova A."/>
            <person name="Jetty R."/>
            <person name="Kudrna D."/>
            <person name="Golser W."/>
            <person name="Rivera L."/>
            <person name="Zhang J."/>
            <person name="Wing R."/>
        </authorList>
    </citation>
    <scope>NUCLEOTIDE SEQUENCE</scope>
</reference>
<proteinExistence type="predicted"/>
<protein>
    <recommendedName>
        <fullName evidence="1">F-box domain-containing protein</fullName>
    </recommendedName>
</protein>
<feature type="domain" description="F-box" evidence="1">
    <location>
        <begin position="8"/>
        <end position="51"/>
    </location>
</feature>